<name>A0A384K4P5_BOTFB</name>
<dbReference type="PANTHER" id="PTHR45992">
    <property type="entry name" value="EUKARYOTIC ELONGATION FACTOR 2 KINASE-RELATED"/>
    <property type="match status" value="1"/>
</dbReference>
<evidence type="ECO:0000259" key="7">
    <source>
        <dbReference type="PROSITE" id="PS51158"/>
    </source>
</evidence>
<keyword evidence="9" id="KW-1185">Reference proteome</keyword>
<dbReference type="GO" id="GO:0005524">
    <property type="term" value="F:ATP binding"/>
    <property type="evidence" value="ECO:0007669"/>
    <property type="project" value="UniProtKB-KW"/>
</dbReference>
<evidence type="ECO:0000313" key="8">
    <source>
        <dbReference type="EMBL" id="ATZ57768.1"/>
    </source>
</evidence>
<dbReference type="GeneID" id="5438873"/>
<evidence type="ECO:0000313" key="9">
    <source>
        <dbReference type="Proteomes" id="UP000001798"/>
    </source>
</evidence>
<protein>
    <recommendedName>
        <fullName evidence="7">Alpha-type protein kinase domain-containing protein</fullName>
    </recommendedName>
</protein>
<dbReference type="PANTHER" id="PTHR45992:SF11">
    <property type="entry name" value="ALPHA-TYPE PROTEIN KINASE DOMAIN-CONTAINING PROTEIN"/>
    <property type="match status" value="1"/>
</dbReference>
<dbReference type="RefSeq" id="XP_001558263.1">
    <property type="nucleotide sequence ID" value="XM_001558213.2"/>
</dbReference>
<sequence>MSHRRTNNSTKAEIVTSQIFASGTFKNVWAGHYTEGDRKGQPCVSKEFKTGSVYEKHYFHEELEIIRRTQEIVDDFHTASIIPGREIIVNTPAIWTYENSAGTKAGHKSLVEPMIENFEKFNSNTGWTGQETVWNDAMQAPSHFSYHDSGGRFLLCDLQGGLYSDGYILSDPVIMSQAHDCGPADLGNDGIKSFFERHRCGQFCDRNWVKPALTGRAPIPMRQGTTMECPPTRYDRNPLSRLREY</sequence>
<dbReference type="EMBL" id="CP009819">
    <property type="protein sequence ID" value="ATZ57768.1"/>
    <property type="molecule type" value="Genomic_DNA"/>
</dbReference>
<proteinExistence type="predicted"/>
<keyword evidence="5" id="KW-0067">ATP-binding</keyword>
<dbReference type="AlphaFoldDB" id="A0A384K4P5"/>
<dbReference type="InterPro" id="IPR011009">
    <property type="entry name" value="Kinase-like_dom_sf"/>
</dbReference>
<dbReference type="InterPro" id="IPR004166">
    <property type="entry name" value="a-kinase_dom"/>
</dbReference>
<dbReference type="Pfam" id="PF02816">
    <property type="entry name" value="Alpha_kinase"/>
    <property type="match status" value="1"/>
</dbReference>
<keyword evidence="2" id="KW-0808">Transferase</keyword>
<feature type="domain" description="Alpha-type protein kinase" evidence="7">
    <location>
        <begin position="1"/>
        <end position="212"/>
    </location>
</feature>
<evidence type="ECO:0000256" key="4">
    <source>
        <dbReference type="ARBA" id="ARBA00022777"/>
    </source>
</evidence>
<feature type="region of interest" description="Disordered" evidence="6">
    <location>
        <begin position="217"/>
        <end position="245"/>
    </location>
</feature>
<dbReference type="InterPro" id="IPR051852">
    <property type="entry name" value="Alpha-type_PK"/>
</dbReference>
<dbReference type="OrthoDB" id="301415at2759"/>
<reference evidence="8 9" key="1">
    <citation type="journal article" date="2011" name="PLoS Genet.">
        <title>Genomic analysis of the necrotrophic fungal pathogens Sclerotinia sclerotiorum and Botrytis cinerea.</title>
        <authorList>
            <person name="Amselem J."/>
            <person name="Cuomo C.A."/>
            <person name="van Kan J.A."/>
            <person name="Viaud M."/>
            <person name="Benito E.P."/>
            <person name="Couloux A."/>
            <person name="Coutinho P.M."/>
            <person name="de Vries R.P."/>
            <person name="Dyer P.S."/>
            <person name="Fillinger S."/>
            <person name="Fournier E."/>
            <person name="Gout L."/>
            <person name="Hahn M."/>
            <person name="Kohn L."/>
            <person name="Lapalu N."/>
            <person name="Plummer K.M."/>
            <person name="Pradier J.M."/>
            <person name="Quevillon E."/>
            <person name="Sharon A."/>
            <person name="Simon A."/>
            <person name="ten Have A."/>
            <person name="Tudzynski B."/>
            <person name="Tudzynski P."/>
            <person name="Wincker P."/>
            <person name="Andrew M."/>
            <person name="Anthouard V."/>
            <person name="Beever R.E."/>
            <person name="Beffa R."/>
            <person name="Benoit I."/>
            <person name="Bouzid O."/>
            <person name="Brault B."/>
            <person name="Chen Z."/>
            <person name="Choquer M."/>
            <person name="Collemare J."/>
            <person name="Cotton P."/>
            <person name="Danchin E.G."/>
            <person name="Da Silva C."/>
            <person name="Gautier A."/>
            <person name="Giraud C."/>
            <person name="Giraud T."/>
            <person name="Gonzalez C."/>
            <person name="Grossetete S."/>
            <person name="Guldener U."/>
            <person name="Henrissat B."/>
            <person name="Howlett B.J."/>
            <person name="Kodira C."/>
            <person name="Kretschmer M."/>
            <person name="Lappartient A."/>
            <person name="Leroch M."/>
            <person name="Levis C."/>
            <person name="Mauceli E."/>
            <person name="Neuveglise C."/>
            <person name="Oeser B."/>
            <person name="Pearson M."/>
            <person name="Poulain J."/>
            <person name="Poussereau N."/>
            <person name="Quesneville H."/>
            <person name="Rascle C."/>
            <person name="Schumacher J."/>
            <person name="Segurens B."/>
            <person name="Sexton A."/>
            <person name="Silva E."/>
            <person name="Sirven C."/>
            <person name="Soanes D.M."/>
            <person name="Talbot N.J."/>
            <person name="Templeton M."/>
            <person name="Yandava C."/>
            <person name="Yarden O."/>
            <person name="Zeng Q."/>
            <person name="Rollins J.A."/>
            <person name="Lebrun M.H."/>
            <person name="Dickman M."/>
        </authorList>
    </citation>
    <scope>NUCLEOTIDE SEQUENCE [LARGE SCALE GENOMIC DNA]</scope>
    <source>
        <strain evidence="8 9">B05.10</strain>
    </source>
</reference>
<keyword evidence="1" id="KW-0723">Serine/threonine-protein kinase</keyword>
<dbReference type="VEuPathDB" id="FungiDB:Bcin15g03030"/>
<evidence type="ECO:0000256" key="6">
    <source>
        <dbReference type="SAM" id="MobiDB-lite"/>
    </source>
</evidence>
<evidence type="ECO:0000256" key="1">
    <source>
        <dbReference type="ARBA" id="ARBA00022527"/>
    </source>
</evidence>
<organism evidence="8 9">
    <name type="scientific">Botryotinia fuckeliana (strain B05.10)</name>
    <name type="common">Noble rot fungus</name>
    <name type="synonym">Botrytis cinerea</name>
    <dbReference type="NCBI Taxonomy" id="332648"/>
    <lineage>
        <taxon>Eukaryota</taxon>
        <taxon>Fungi</taxon>
        <taxon>Dikarya</taxon>
        <taxon>Ascomycota</taxon>
        <taxon>Pezizomycotina</taxon>
        <taxon>Leotiomycetes</taxon>
        <taxon>Helotiales</taxon>
        <taxon>Sclerotiniaceae</taxon>
        <taxon>Botrytis</taxon>
    </lineage>
</organism>
<dbReference type="KEGG" id="bfu:BCIN_15g03030"/>
<dbReference type="SMART" id="SM00811">
    <property type="entry name" value="Alpha_kinase"/>
    <property type="match status" value="1"/>
</dbReference>
<gene>
    <name evidence="8" type="ORF">BCIN_15g03030</name>
</gene>
<reference evidence="8 9" key="2">
    <citation type="journal article" date="2012" name="Eukaryot. Cell">
        <title>Genome update of Botrytis cinerea strains B05.10 and T4.</title>
        <authorList>
            <person name="Staats M."/>
            <person name="van Kan J.A."/>
        </authorList>
    </citation>
    <scope>NUCLEOTIDE SEQUENCE [LARGE SCALE GENOMIC DNA]</scope>
    <source>
        <strain evidence="8 9">B05.10</strain>
    </source>
</reference>
<evidence type="ECO:0000256" key="3">
    <source>
        <dbReference type="ARBA" id="ARBA00022741"/>
    </source>
</evidence>
<dbReference type="PROSITE" id="PS51158">
    <property type="entry name" value="ALPHA_KINASE"/>
    <property type="match status" value="1"/>
</dbReference>
<dbReference type="SUPFAM" id="SSF56112">
    <property type="entry name" value="Protein kinase-like (PK-like)"/>
    <property type="match status" value="1"/>
</dbReference>
<accession>A0A384K4P5</accession>
<dbReference type="GO" id="GO:0004674">
    <property type="term" value="F:protein serine/threonine kinase activity"/>
    <property type="evidence" value="ECO:0007669"/>
    <property type="project" value="UniProtKB-KW"/>
</dbReference>
<evidence type="ECO:0000256" key="2">
    <source>
        <dbReference type="ARBA" id="ARBA00022679"/>
    </source>
</evidence>
<evidence type="ECO:0000256" key="5">
    <source>
        <dbReference type="ARBA" id="ARBA00022840"/>
    </source>
</evidence>
<keyword evidence="4" id="KW-0418">Kinase</keyword>
<feature type="compositionally biased region" description="Basic and acidic residues" evidence="6">
    <location>
        <begin position="233"/>
        <end position="245"/>
    </location>
</feature>
<dbReference type="Proteomes" id="UP000001798">
    <property type="component" value="Chromosome 15"/>
</dbReference>
<dbReference type="Gene3D" id="3.20.200.10">
    <property type="entry name" value="MHCK/EF2 kinase"/>
    <property type="match status" value="1"/>
</dbReference>
<reference evidence="8 9" key="3">
    <citation type="journal article" date="2017" name="Mol. Plant Pathol.">
        <title>A gapless genome sequence of the fungus Botrytis cinerea.</title>
        <authorList>
            <person name="Van Kan J.A."/>
            <person name="Stassen J.H."/>
            <person name="Mosbach A."/>
            <person name="Van Der Lee T.A."/>
            <person name="Faino L."/>
            <person name="Farmer A.D."/>
            <person name="Papasotiriou D.G."/>
            <person name="Zhou S."/>
            <person name="Seidl M.F."/>
            <person name="Cottam E."/>
            <person name="Edel D."/>
            <person name="Hahn M."/>
            <person name="Schwartz D.C."/>
            <person name="Dietrich R.A."/>
            <person name="Widdison S."/>
            <person name="Scalliet G."/>
        </authorList>
    </citation>
    <scope>NUCLEOTIDE SEQUENCE [LARGE SCALE GENOMIC DNA]</scope>
    <source>
        <strain evidence="8 9">B05.10</strain>
    </source>
</reference>
<dbReference type="OMA" id="NYVLCDL"/>
<keyword evidence="3" id="KW-0547">Nucleotide-binding</keyword>